<keyword evidence="4 7" id="KW-0028">Amino-acid biosynthesis</keyword>
<dbReference type="NCBIfam" id="NF000586">
    <property type="entry name" value="PRK00011.1"/>
    <property type="match status" value="1"/>
</dbReference>
<dbReference type="InterPro" id="IPR039429">
    <property type="entry name" value="SHMT-like_dom"/>
</dbReference>
<organism evidence="9 10">
    <name type="scientific">Paenibacillus ihbetae</name>
    <dbReference type="NCBI Taxonomy" id="1870820"/>
    <lineage>
        <taxon>Bacteria</taxon>
        <taxon>Bacillati</taxon>
        <taxon>Bacillota</taxon>
        <taxon>Bacilli</taxon>
        <taxon>Bacillales</taxon>
        <taxon>Paenibacillaceae</taxon>
        <taxon>Paenibacillus</taxon>
    </lineage>
</organism>
<comment type="caution">
    <text evidence="9">The sequence shown here is derived from an EMBL/GenBank/DDBJ whole genome shotgun (WGS) entry which is preliminary data.</text>
</comment>
<comment type="cofactor">
    <cofactor evidence="1 7">
        <name>pyridoxal 5'-phosphate</name>
        <dbReference type="ChEBI" id="CHEBI:597326"/>
    </cofactor>
</comment>
<dbReference type="HAMAP" id="MF_00051">
    <property type="entry name" value="SHMT"/>
    <property type="match status" value="1"/>
</dbReference>
<dbReference type="InterPro" id="IPR015421">
    <property type="entry name" value="PyrdxlP-dep_Trfase_major"/>
</dbReference>
<comment type="subunit">
    <text evidence="7">Homodimer.</text>
</comment>
<proteinExistence type="inferred from homology"/>
<comment type="catalytic activity">
    <reaction evidence="7">
        <text>(6R)-5,10-methylene-5,6,7,8-tetrahydrofolate + glycine + H2O = (6S)-5,6,7,8-tetrahydrofolate + L-serine</text>
        <dbReference type="Rhea" id="RHEA:15481"/>
        <dbReference type="ChEBI" id="CHEBI:15377"/>
        <dbReference type="ChEBI" id="CHEBI:15636"/>
        <dbReference type="ChEBI" id="CHEBI:33384"/>
        <dbReference type="ChEBI" id="CHEBI:57305"/>
        <dbReference type="ChEBI" id="CHEBI:57453"/>
        <dbReference type="EC" id="2.1.2.1"/>
    </reaction>
</comment>
<accession>A0ABX3K2Y5</accession>
<keyword evidence="6 7" id="KW-0663">Pyridoxal phosphate</keyword>
<dbReference type="Pfam" id="PF00464">
    <property type="entry name" value="SHMT"/>
    <property type="match status" value="1"/>
</dbReference>
<comment type="caution">
    <text evidence="7">Lacks conserved residue(s) required for the propagation of feature annotation.</text>
</comment>
<keyword evidence="7" id="KW-0963">Cytoplasm</keyword>
<evidence type="ECO:0000256" key="4">
    <source>
        <dbReference type="ARBA" id="ARBA00022605"/>
    </source>
</evidence>
<keyword evidence="5 7" id="KW-0808">Transferase</keyword>
<comment type="subcellular location">
    <subcellularLocation>
        <location evidence="7">Cytoplasm</location>
    </subcellularLocation>
</comment>
<dbReference type="RefSeq" id="WP_077568447.1">
    <property type="nucleotide sequence ID" value="NZ_MRVI01000001.1"/>
</dbReference>
<reference evidence="9 10" key="1">
    <citation type="submission" date="2016-12" db="EMBL/GenBank/DDBJ databases">
        <title>Genome sequencing and description of Paenibacillus sp. nov. from high altitude lake in the Indian Trans- Himalayas.</title>
        <authorList>
            <person name="Kiran S."/>
            <person name="Swarnkar M.K."/>
            <person name="Rana A."/>
            <person name="Tewari R."/>
            <person name="Gulati A."/>
        </authorList>
    </citation>
    <scope>NUCLEOTIDE SEQUENCE [LARGE SCALE GENOMIC DNA]</scope>
    <source>
        <strain evidence="9 10">IHBB 9951</strain>
    </source>
</reference>
<dbReference type="InterPro" id="IPR019798">
    <property type="entry name" value="Ser_HO-MeTrfase_PLP_BS"/>
</dbReference>
<dbReference type="PIRSF" id="PIRSF000412">
    <property type="entry name" value="SHMT"/>
    <property type="match status" value="1"/>
</dbReference>
<dbReference type="SUPFAM" id="SSF53383">
    <property type="entry name" value="PLP-dependent transferases"/>
    <property type="match status" value="1"/>
</dbReference>
<feature type="domain" description="Serine hydroxymethyltransferase-like" evidence="8">
    <location>
        <begin position="6"/>
        <end position="381"/>
    </location>
</feature>
<dbReference type="Gene3D" id="3.40.640.10">
    <property type="entry name" value="Type I PLP-dependent aspartate aminotransferase-like (Major domain)"/>
    <property type="match status" value="1"/>
</dbReference>
<dbReference type="InterPro" id="IPR049943">
    <property type="entry name" value="Ser_HO-MeTrfase-like"/>
</dbReference>
<evidence type="ECO:0000256" key="5">
    <source>
        <dbReference type="ARBA" id="ARBA00022679"/>
    </source>
</evidence>
<dbReference type="InterPro" id="IPR001085">
    <property type="entry name" value="Ser_HO-MeTrfase"/>
</dbReference>
<dbReference type="PANTHER" id="PTHR11680">
    <property type="entry name" value="SERINE HYDROXYMETHYLTRANSFERASE"/>
    <property type="match status" value="1"/>
</dbReference>
<comment type="pathway">
    <text evidence="7">Amino-acid biosynthesis; glycine biosynthesis; glycine from L-serine: step 1/1.</text>
</comment>
<feature type="binding site" evidence="7">
    <location>
        <position position="118"/>
    </location>
    <ligand>
        <name>(6S)-5,6,7,8-tetrahydrofolate</name>
        <dbReference type="ChEBI" id="CHEBI:57453"/>
    </ligand>
</feature>
<name>A0ABX3K2Y5_9BACL</name>
<dbReference type="InterPro" id="IPR015424">
    <property type="entry name" value="PyrdxlP-dep_Trfase"/>
</dbReference>
<evidence type="ECO:0000256" key="1">
    <source>
        <dbReference type="ARBA" id="ARBA00001933"/>
    </source>
</evidence>
<comment type="function">
    <text evidence="7">Catalyzes the reversible interconversion of serine and glycine with tetrahydrofolate (THF) serving as the one-carbon carrier. This reaction serves as the major source of one-carbon groups required for the biosynthesis of purines, thymidylate, methionine, and other important biomolecules. Also exhibits THF-independent aldolase activity toward beta-hydroxyamino acids, producing glycine and aldehydes, via a retro-aldol mechanism.</text>
</comment>
<comment type="pathway">
    <text evidence="7">One-carbon metabolism; tetrahydrofolate interconversion.</text>
</comment>
<evidence type="ECO:0000259" key="8">
    <source>
        <dbReference type="Pfam" id="PF00464"/>
    </source>
</evidence>
<evidence type="ECO:0000256" key="2">
    <source>
        <dbReference type="ARBA" id="ARBA00006376"/>
    </source>
</evidence>
<feature type="binding site" evidence="7">
    <location>
        <begin position="122"/>
        <end position="124"/>
    </location>
    <ligand>
        <name>(6S)-5,6,7,8-tetrahydrofolate</name>
        <dbReference type="ChEBI" id="CHEBI:57453"/>
    </ligand>
</feature>
<keyword evidence="3 7" id="KW-0554">One-carbon metabolism</keyword>
<feature type="modified residue" description="N6-(pyridoxal phosphate)lysine" evidence="7">
    <location>
        <position position="227"/>
    </location>
</feature>
<dbReference type="CDD" id="cd00378">
    <property type="entry name" value="SHMT"/>
    <property type="match status" value="1"/>
</dbReference>
<dbReference type="PROSITE" id="PS00096">
    <property type="entry name" value="SHMT"/>
    <property type="match status" value="1"/>
</dbReference>
<dbReference type="Proteomes" id="UP000189059">
    <property type="component" value="Unassembled WGS sequence"/>
</dbReference>
<evidence type="ECO:0000256" key="6">
    <source>
        <dbReference type="ARBA" id="ARBA00022898"/>
    </source>
</evidence>
<dbReference type="Gene3D" id="3.90.1150.10">
    <property type="entry name" value="Aspartate Aminotransferase, domain 1"/>
    <property type="match status" value="1"/>
</dbReference>
<dbReference type="EC" id="2.1.2.1" evidence="7"/>
<keyword evidence="10" id="KW-1185">Reference proteome</keyword>
<sequence>MMEHLRKNDPAVLEAMELELKRQRSNIELIASENIVSEAVMEAMGTVLTNKYAEGYPGKRYYGGCERVDIVEDIARDRAKELFGADHANVQPHSGAQANMAVYLAALKPGDTVLGMNLAHGGHLTHGSPVNASGLLYNFVAYGVQEDTFLIDYDEVRKAAFKHRPRLIVAGASAYPRIIDFEKLAAIANDVGALFMVDMAHIAGLVAAGLHPNPVPYAHFVTTTTHKTLRGPRGGMILCKKAWAQAIDKAVFPGSQGGPLMHVIASKAVAFGEALDPSFKTYAQNVVNNAKVLADTLIEEGLNIVSGGTDNHLMLVDTRNLDITGKDAEKVLDSIGITVNKNAIPFDPTSPFVTSGIRIGTPAVTSRGMDEKAMVTIAKIIAMTLKAPKDEATLEKAGRMVAELTEQYPLYPDLKY</sequence>
<feature type="site" description="Plays an important role in substrate specificity" evidence="7">
    <location>
        <position position="226"/>
    </location>
</feature>
<dbReference type="PANTHER" id="PTHR11680:SF35">
    <property type="entry name" value="SERINE HYDROXYMETHYLTRANSFERASE 1"/>
    <property type="match status" value="1"/>
</dbReference>
<protein>
    <recommendedName>
        <fullName evidence="7">Serine hydroxymethyltransferase</fullName>
        <shortName evidence="7">SHMT</shortName>
        <shortName evidence="7">Serine methylase</shortName>
        <ecNumber evidence="7">2.1.2.1</ecNumber>
    </recommendedName>
</protein>
<evidence type="ECO:0000256" key="7">
    <source>
        <dbReference type="HAMAP-Rule" id="MF_00051"/>
    </source>
</evidence>
<evidence type="ECO:0000313" key="9">
    <source>
        <dbReference type="EMBL" id="OOC63800.1"/>
    </source>
</evidence>
<feature type="binding site" evidence="7">
    <location>
        <begin position="350"/>
        <end position="352"/>
    </location>
    <ligand>
        <name>(6S)-5,6,7,8-tetrahydrofolate</name>
        <dbReference type="ChEBI" id="CHEBI:57453"/>
    </ligand>
</feature>
<evidence type="ECO:0000313" key="10">
    <source>
        <dbReference type="Proteomes" id="UP000189059"/>
    </source>
</evidence>
<dbReference type="EMBL" id="MRVI01000001">
    <property type="protein sequence ID" value="OOC63800.1"/>
    <property type="molecule type" value="Genomic_DNA"/>
</dbReference>
<gene>
    <name evidence="7" type="primary">glyA</name>
    <name evidence="9" type="ORF">BBD40_19220</name>
</gene>
<dbReference type="InterPro" id="IPR015422">
    <property type="entry name" value="PyrdxlP-dep_Trfase_small"/>
</dbReference>
<evidence type="ECO:0000256" key="3">
    <source>
        <dbReference type="ARBA" id="ARBA00022563"/>
    </source>
</evidence>
<comment type="similarity">
    <text evidence="2 7">Belongs to the SHMT family.</text>
</comment>